<dbReference type="AlphaFoldDB" id="A0A917CWC0"/>
<sequence>MLKRIKATVDRAVSELATTSKCQVTIDQNLMEQADLQIGDVVAIETGLGRHTLGRVAEPLEKDTGSGIIRLDRFLRQSIKARINEDVRIEKKELEPVSRVILSPPIDVSRAHHLIEHLSETFSKHQTPVMVGSVLFATFHDSNAGIIYKVVEVHGAPHTHTDGDKHSHSHSHSHSHTHTHTHADIQGIINEKTVIEVESPDARTVEGAFDTTFEDVGGLGAEIKLVRELIQLPLQFPYMYRQLGIQAPRGILLYGPPGSGKTHFARAIANELQAKFYYINGPSVVGTMYGETESNLRKIFSEAAHHAPSIIFIDEIDAIAPRRDQLGSQSDIRAVTQLLSLMDGLSKVDSVVVIGTTNRVDAVDSAMRRPGRFDREVIIGPPNAVGRLEILQIHTREMPLSSSAVDFLPQVSNVTHGFVGADLMELCREAGLNSLRRSTSSLKHHLEGFQLKPEQITVEPEDFQLALTKIRPSAIREALVSIPDVRWNEIGGLESVKRELQDMVLRPMKEPERYQQMNLTPPRGILLYGAPGTGKTLLAKALANEAGVNFLALDGPEVFSKWLGESEEAIRHIFRVARQLAPSIIFFDQLDAIVPKRGFDSGSRTTERVVNQIMSELDGIESMANIVVIGATNRMDLIDSSILRPGRLGMQIHVPLPDYKDRIDILQVLLATMPLSGEFSALAISEQIAGQTDGFSGADLQAICTQSRLQAMRDARFQEGVKLTAAHFTAAITRIHELKRQENGVSVKASQTIHV</sequence>
<dbReference type="InterPro" id="IPR003593">
    <property type="entry name" value="AAA+_ATPase"/>
</dbReference>
<evidence type="ECO:0000256" key="2">
    <source>
        <dbReference type="ARBA" id="ARBA00022741"/>
    </source>
</evidence>
<dbReference type="Gene3D" id="1.10.8.60">
    <property type="match status" value="2"/>
</dbReference>
<evidence type="ECO:0000313" key="9">
    <source>
        <dbReference type="Proteomes" id="UP000644756"/>
    </source>
</evidence>
<evidence type="ECO:0000259" key="7">
    <source>
        <dbReference type="SMART" id="SM01073"/>
    </source>
</evidence>
<dbReference type="InterPro" id="IPR050168">
    <property type="entry name" value="AAA_ATPase_domain"/>
</dbReference>
<evidence type="ECO:0000313" key="8">
    <source>
        <dbReference type="EMBL" id="GGG01999.1"/>
    </source>
</evidence>
<keyword evidence="9" id="KW-1185">Reference proteome</keyword>
<organism evidence="8 9">
    <name type="scientific">Paenibacillus abyssi</name>
    <dbReference type="NCBI Taxonomy" id="1340531"/>
    <lineage>
        <taxon>Bacteria</taxon>
        <taxon>Bacillati</taxon>
        <taxon>Bacillota</taxon>
        <taxon>Bacilli</taxon>
        <taxon>Bacillales</taxon>
        <taxon>Paenibacillaceae</taxon>
        <taxon>Paenibacillus</taxon>
    </lineage>
</organism>
<reference evidence="8" key="1">
    <citation type="journal article" date="2014" name="Int. J. Syst. Evol. Microbiol.">
        <title>Complete genome sequence of Corynebacterium casei LMG S-19264T (=DSM 44701T), isolated from a smear-ripened cheese.</title>
        <authorList>
            <consortium name="US DOE Joint Genome Institute (JGI-PGF)"/>
            <person name="Walter F."/>
            <person name="Albersmeier A."/>
            <person name="Kalinowski J."/>
            <person name="Ruckert C."/>
        </authorList>
    </citation>
    <scope>NUCLEOTIDE SEQUENCE</scope>
    <source>
        <strain evidence="8">CGMCC 1.12987</strain>
    </source>
</reference>
<dbReference type="SUPFAM" id="SSF50692">
    <property type="entry name" value="ADC-like"/>
    <property type="match status" value="1"/>
</dbReference>
<dbReference type="InterPro" id="IPR003338">
    <property type="entry name" value="CDC4_N-term_subdom"/>
</dbReference>
<dbReference type="Pfam" id="PF00004">
    <property type="entry name" value="AAA"/>
    <property type="match status" value="2"/>
</dbReference>
<dbReference type="SMART" id="SM01073">
    <property type="entry name" value="CDC48_N"/>
    <property type="match status" value="1"/>
</dbReference>
<feature type="compositionally biased region" description="Basic residues" evidence="5">
    <location>
        <begin position="167"/>
        <end position="180"/>
    </location>
</feature>
<dbReference type="InterPro" id="IPR009010">
    <property type="entry name" value="Asp_de-COase-like_dom_sf"/>
</dbReference>
<evidence type="ECO:0000256" key="5">
    <source>
        <dbReference type="SAM" id="MobiDB-lite"/>
    </source>
</evidence>
<dbReference type="EMBL" id="BMGR01000005">
    <property type="protein sequence ID" value="GGG01999.1"/>
    <property type="molecule type" value="Genomic_DNA"/>
</dbReference>
<dbReference type="GO" id="GO:0005737">
    <property type="term" value="C:cytoplasm"/>
    <property type="evidence" value="ECO:0007669"/>
    <property type="project" value="UniProtKB-ARBA"/>
</dbReference>
<dbReference type="Gene3D" id="2.40.40.20">
    <property type="match status" value="1"/>
</dbReference>
<dbReference type="FunFam" id="3.40.50.300:FF:000012">
    <property type="entry name" value="Transitional endoplasmic reticulum ATPase"/>
    <property type="match status" value="1"/>
</dbReference>
<evidence type="ECO:0000256" key="1">
    <source>
        <dbReference type="ARBA" id="ARBA00022737"/>
    </source>
</evidence>
<dbReference type="PANTHER" id="PTHR23077:SF171">
    <property type="entry name" value="NUCLEAR VALOSIN-CONTAINING PROTEIN-LIKE"/>
    <property type="match status" value="1"/>
</dbReference>
<dbReference type="SMART" id="SM00382">
    <property type="entry name" value="AAA"/>
    <property type="match status" value="2"/>
</dbReference>
<dbReference type="Gene3D" id="3.40.50.300">
    <property type="entry name" value="P-loop containing nucleotide triphosphate hydrolases"/>
    <property type="match status" value="2"/>
</dbReference>
<feature type="domain" description="CDC48 N-terminal subdomain" evidence="7">
    <location>
        <begin position="6"/>
        <end position="94"/>
    </location>
</feature>
<dbReference type="Pfam" id="PF02359">
    <property type="entry name" value="CDC48_N"/>
    <property type="match status" value="1"/>
</dbReference>
<dbReference type="FunFam" id="3.40.50.300:FF:000018">
    <property type="entry name" value="Cell division control 48"/>
    <property type="match status" value="1"/>
</dbReference>
<comment type="similarity">
    <text evidence="4">Belongs to the AAA ATPase family.</text>
</comment>
<dbReference type="Pfam" id="PF17862">
    <property type="entry name" value="AAA_lid_3"/>
    <property type="match status" value="2"/>
</dbReference>
<evidence type="ECO:0008006" key="10">
    <source>
        <dbReference type="Google" id="ProtNLM"/>
    </source>
</evidence>
<name>A0A917CWC0_9BACL</name>
<proteinExistence type="inferred from homology"/>
<gene>
    <name evidence="8" type="ORF">GCM10010916_18930</name>
</gene>
<dbReference type="SUPFAM" id="SSF52540">
    <property type="entry name" value="P-loop containing nucleoside triphosphate hydrolases"/>
    <property type="match status" value="2"/>
</dbReference>
<keyword evidence="2 4" id="KW-0547">Nucleotide-binding</keyword>
<evidence type="ECO:0000256" key="3">
    <source>
        <dbReference type="ARBA" id="ARBA00022840"/>
    </source>
</evidence>
<keyword evidence="3 4" id="KW-0067">ATP-binding</keyword>
<accession>A0A917CWC0</accession>
<dbReference type="RefSeq" id="WP_188530813.1">
    <property type="nucleotide sequence ID" value="NZ_BMGR01000005.1"/>
</dbReference>
<feature type="region of interest" description="Disordered" evidence="5">
    <location>
        <begin position="157"/>
        <end position="182"/>
    </location>
</feature>
<dbReference type="PANTHER" id="PTHR23077">
    <property type="entry name" value="AAA-FAMILY ATPASE"/>
    <property type="match status" value="1"/>
</dbReference>
<dbReference type="Proteomes" id="UP000644756">
    <property type="component" value="Unassembled WGS sequence"/>
</dbReference>
<comment type="caution">
    <text evidence="8">The sequence shown here is derived from an EMBL/GenBank/DDBJ whole genome shotgun (WGS) entry which is preliminary data.</text>
</comment>
<dbReference type="CDD" id="cd19503">
    <property type="entry name" value="RecA-like_CDC48_NLV2_r1-like"/>
    <property type="match status" value="1"/>
</dbReference>
<feature type="domain" description="AAA+ ATPase" evidence="6">
    <location>
        <begin position="247"/>
        <end position="383"/>
    </location>
</feature>
<evidence type="ECO:0000256" key="4">
    <source>
        <dbReference type="RuleBase" id="RU003651"/>
    </source>
</evidence>
<dbReference type="InterPro" id="IPR041569">
    <property type="entry name" value="AAA_lid_3"/>
</dbReference>
<dbReference type="InterPro" id="IPR003960">
    <property type="entry name" value="ATPase_AAA_CS"/>
</dbReference>
<reference evidence="8" key="2">
    <citation type="submission" date="2020-09" db="EMBL/GenBank/DDBJ databases">
        <authorList>
            <person name="Sun Q."/>
            <person name="Zhou Y."/>
        </authorList>
    </citation>
    <scope>NUCLEOTIDE SEQUENCE</scope>
    <source>
        <strain evidence="8">CGMCC 1.12987</strain>
    </source>
</reference>
<dbReference type="GO" id="GO:0016887">
    <property type="term" value="F:ATP hydrolysis activity"/>
    <property type="evidence" value="ECO:0007669"/>
    <property type="project" value="InterPro"/>
</dbReference>
<evidence type="ECO:0000259" key="6">
    <source>
        <dbReference type="SMART" id="SM00382"/>
    </source>
</evidence>
<feature type="domain" description="AAA+ ATPase" evidence="6">
    <location>
        <begin position="521"/>
        <end position="658"/>
    </location>
</feature>
<keyword evidence="1" id="KW-0677">Repeat</keyword>
<dbReference type="InterPro" id="IPR027417">
    <property type="entry name" value="P-loop_NTPase"/>
</dbReference>
<dbReference type="InterPro" id="IPR003959">
    <property type="entry name" value="ATPase_AAA_core"/>
</dbReference>
<dbReference type="PROSITE" id="PS00674">
    <property type="entry name" value="AAA"/>
    <property type="match status" value="1"/>
</dbReference>
<protein>
    <recommendedName>
        <fullName evidence="10">AAA family ATPase</fullName>
    </recommendedName>
</protein>
<dbReference type="GO" id="GO:0005524">
    <property type="term" value="F:ATP binding"/>
    <property type="evidence" value="ECO:0007669"/>
    <property type="project" value="UniProtKB-KW"/>
</dbReference>